<accession>A0A0A9C3K5</accession>
<reference evidence="2" key="2">
    <citation type="journal article" date="2015" name="Data Brief">
        <title>Shoot transcriptome of the giant reed, Arundo donax.</title>
        <authorList>
            <person name="Barrero R.A."/>
            <person name="Guerrero F.D."/>
            <person name="Moolhuijzen P."/>
            <person name="Goolsby J.A."/>
            <person name="Tidwell J."/>
            <person name="Bellgard S.E."/>
            <person name="Bellgard M.I."/>
        </authorList>
    </citation>
    <scope>NUCLEOTIDE SEQUENCE</scope>
    <source>
        <tissue evidence="2">Shoot tissue taken approximately 20 cm above the soil surface</tissue>
    </source>
</reference>
<proteinExistence type="predicted"/>
<reference evidence="2" key="1">
    <citation type="submission" date="2014-09" db="EMBL/GenBank/DDBJ databases">
        <authorList>
            <person name="Magalhaes I.L.F."/>
            <person name="Oliveira U."/>
            <person name="Santos F.R."/>
            <person name="Vidigal T.H.D.A."/>
            <person name="Brescovit A.D."/>
            <person name="Santos A.J."/>
        </authorList>
    </citation>
    <scope>NUCLEOTIDE SEQUENCE</scope>
    <source>
        <tissue evidence="2">Shoot tissue taken approximately 20 cm above the soil surface</tissue>
    </source>
</reference>
<dbReference type="EMBL" id="GBRH01231808">
    <property type="protein sequence ID" value="JAD66087.1"/>
    <property type="molecule type" value="Transcribed_RNA"/>
</dbReference>
<organism evidence="2">
    <name type="scientific">Arundo donax</name>
    <name type="common">Giant reed</name>
    <name type="synonym">Donax arundinaceus</name>
    <dbReference type="NCBI Taxonomy" id="35708"/>
    <lineage>
        <taxon>Eukaryota</taxon>
        <taxon>Viridiplantae</taxon>
        <taxon>Streptophyta</taxon>
        <taxon>Embryophyta</taxon>
        <taxon>Tracheophyta</taxon>
        <taxon>Spermatophyta</taxon>
        <taxon>Magnoliopsida</taxon>
        <taxon>Liliopsida</taxon>
        <taxon>Poales</taxon>
        <taxon>Poaceae</taxon>
        <taxon>PACMAD clade</taxon>
        <taxon>Arundinoideae</taxon>
        <taxon>Arundineae</taxon>
        <taxon>Arundo</taxon>
    </lineage>
</organism>
<feature type="region of interest" description="Disordered" evidence="1">
    <location>
        <begin position="27"/>
        <end position="47"/>
    </location>
</feature>
<evidence type="ECO:0000313" key="2">
    <source>
        <dbReference type="EMBL" id="JAD66087.1"/>
    </source>
</evidence>
<protein>
    <submittedName>
        <fullName evidence="2">Uncharacterized protein</fullName>
    </submittedName>
</protein>
<evidence type="ECO:0000256" key="1">
    <source>
        <dbReference type="SAM" id="MobiDB-lite"/>
    </source>
</evidence>
<sequence length="47" mass="5089">MGEGSCLRCGKLCVQAVSSTGNSYISQRLRTQRVGEKRSKERGTGGR</sequence>
<name>A0A0A9C3K5_ARUDO</name>
<feature type="compositionally biased region" description="Basic and acidic residues" evidence="1">
    <location>
        <begin position="33"/>
        <end position="47"/>
    </location>
</feature>
<dbReference type="AlphaFoldDB" id="A0A0A9C3K5"/>